<proteinExistence type="predicted"/>
<gene>
    <name evidence="1" type="ORF">G6F64_012136</name>
</gene>
<evidence type="ECO:0000313" key="1">
    <source>
        <dbReference type="EMBL" id="KAG1301062.1"/>
    </source>
</evidence>
<protein>
    <submittedName>
        <fullName evidence="1">Uncharacterized protein</fullName>
    </submittedName>
</protein>
<dbReference type="EMBL" id="JAANQT010003423">
    <property type="protein sequence ID" value="KAG1301062.1"/>
    <property type="molecule type" value="Genomic_DNA"/>
</dbReference>
<sequence>MPKAMDEDDIYHPDFVKLANMMKDKINCMLLKDSLDEIPVYSILIGSYNVMVYALDLVHTHVYICL</sequence>
<dbReference type="Proteomes" id="UP000716291">
    <property type="component" value="Unassembled WGS sequence"/>
</dbReference>
<organism evidence="1 2">
    <name type="scientific">Rhizopus oryzae</name>
    <name type="common">Mucormycosis agent</name>
    <name type="synonym">Rhizopus arrhizus var. delemar</name>
    <dbReference type="NCBI Taxonomy" id="64495"/>
    <lineage>
        <taxon>Eukaryota</taxon>
        <taxon>Fungi</taxon>
        <taxon>Fungi incertae sedis</taxon>
        <taxon>Mucoromycota</taxon>
        <taxon>Mucoromycotina</taxon>
        <taxon>Mucoromycetes</taxon>
        <taxon>Mucorales</taxon>
        <taxon>Mucorineae</taxon>
        <taxon>Rhizopodaceae</taxon>
        <taxon>Rhizopus</taxon>
    </lineage>
</organism>
<name>A0A9P6WY38_RHIOR</name>
<accession>A0A9P6WY38</accession>
<dbReference type="AlphaFoldDB" id="A0A9P6WY38"/>
<reference evidence="1" key="1">
    <citation type="journal article" date="2020" name="Microb. Genom.">
        <title>Genetic diversity of clinical and environmental Mucorales isolates obtained from an investigation of mucormycosis cases among solid organ transplant recipients.</title>
        <authorList>
            <person name="Nguyen M.H."/>
            <person name="Kaul D."/>
            <person name="Muto C."/>
            <person name="Cheng S.J."/>
            <person name="Richter R.A."/>
            <person name="Bruno V.M."/>
            <person name="Liu G."/>
            <person name="Beyhan S."/>
            <person name="Sundermann A.J."/>
            <person name="Mounaud S."/>
            <person name="Pasculle A.W."/>
            <person name="Nierman W.C."/>
            <person name="Driscoll E."/>
            <person name="Cumbie R."/>
            <person name="Clancy C.J."/>
            <person name="Dupont C.L."/>
        </authorList>
    </citation>
    <scope>NUCLEOTIDE SEQUENCE</scope>
    <source>
        <strain evidence="1">GL11</strain>
    </source>
</reference>
<evidence type="ECO:0000313" key="2">
    <source>
        <dbReference type="Proteomes" id="UP000716291"/>
    </source>
</evidence>
<keyword evidence="2" id="KW-1185">Reference proteome</keyword>
<comment type="caution">
    <text evidence="1">The sequence shown here is derived from an EMBL/GenBank/DDBJ whole genome shotgun (WGS) entry which is preliminary data.</text>
</comment>